<dbReference type="PROSITE" id="PS00653">
    <property type="entry name" value="GLYCOSYL_HYDROL_F1_2"/>
    <property type="match status" value="1"/>
</dbReference>
<dbReference type="InterPro" id="IPR017853">
    <property type="entry name" value="GH"/>
</dbReference>
<dbReference type="GO" id="GO:0008422">
    <property type="term" value="F:beta-glucosidase activity"/>
    <property type="evidence" value="ECO:0007669"/>
    <property type="project" value="UniProtKB-EC"/>
</dbReference>
<keyword evidence="13" id="KW-1185">Reference proteome</keyword>
<dbReference type="InterPro" id="IPR001360">
    <property type="entry name" value="Glyco_hydro_1"/>
</dbReference>
<evidence type="ECO:0000256" key="10">
    <source>
        <dbReference type="PIRSR" id="PIRSR617736-2"/>
    </source>
</evidence>
<evidence type="ECO:0000313" key="12">
    <source>
        <dbReference type="EMBL" id="GLL03025.1"/>
    </source>
</evidence>
<evidence type="ECO:0000256" key="11">
    <source>
        <dbReference type="RuleBase" id="RU361175"/>
    </source>
</evidence>
<dbReference type="GO" id="GO:0030245">
    <property type="term" value="P:cellulose catabolic process"/>
    <property type="evidence" value="ECO:0007669"/>
    <property type="project" value="UniProtKB-KW"/>
</dbReference>
<evidence type="ECO:0000256" key="7">
    <source>
        <dbReference type="ARBA" id="ARBA00023295"/>
    </source>
</evidence>
<keyword evidence="8" id="KW-0624">Polysaccharide degradation</keyword>
<keyword evidence="7 11" id="KW-0326">Glycosidase</keyword>
<dbReference type="SUPFAM" id="SSF51445">
    <property type="entry name" value="(Trans)glycosidases"/>
    <property type="match status" value="1"/>
</dbReference>
<reference evidence="12" key="1">
    <citation type="journal article" date="2014" name="Int. J. Syst. Evol. Microbiol.">
        <title>Complete genome sequence of Corynebacterium casei LMG S-19264T (=DSM 44701T), isolated from a smear-ripened cheese.</title>
        <authorList>
            <consortium name="US DOE Joint Genome Institute (JGI-PGF)"/>
            <person name="Walter F."/>
            <person name="Albersmeier A."/>
            <person name="Kalinowski J."/>
            <person name="Ruckert C."/>
        </authorList>
    </citation>
    <scope>NUCLEOTIDE SEQUENCE</scope>
    <source>
        <strain evidence="12">VKM Ac-1321</strain>
    </source>
</reference>
<reference evidence="12" key="2">
    <citation type="submission" date="2023-01" db="EMBL/GenBank/DDBJ databases">
        <authorList>
            <person name="Sun Q."/>
            <person name="Evtushenko L."/>
        </authorList>
    </citation>
    <scope>NUCLEOTIDE SEQUENCE</scope>
    <source>
        <strain evidence="12">VKM Ac-1321</strain>
    </source>
</reference>
<dbReference type="NCBIfam" id="TIGR03356">
    <property type="entry name" value="BGL"/>
    <property type="match status" value="1"/>
</dbReference>
<organism evidence="12 13">
    <name type="scientific">Dactylosporangium matsuzakiense</name>
    <dbReference type="NCBI Taxonomy" id="53360"/>
    <lineage>
        <taxon>Bacteria</taxon>
        <taxon>Bacillati</taxon>
        <taxon>Actinomycetota</taxon>
        <taxon>Actinomycetes</taxon>
        <taxon>Micromonosporales</taxon>
        <taxon>Micromonosporaceae</taxon>
        <taxon>Dactylosporangium</taxon>
    </lineage>
</organism>
<evidence type="ECO:0000256" key="4">
    <source>
        <dbReference type="ARBA" id="ARBA00022801"/>
    </source>
</evidence>
<feature type="active site" description="Nucleophile" evidence="9">
    <location>
        <position position="369"/>
    </location>
</feature>
<evidence type="ECO:0000256" key="3">
    <source>
        <dbReference type="ARBA" id="ARBA00012744"/>
    </source>
</evidence>
<feature type="binding site" evidence="10">
    <location>
        <position position="35"/>
    </location>
    <ligand>
        <name>substrate</name>
    </ligand>
</feature>
<protein>
    <recommendedName>
        <fullName evidence="3 11">Beta-glucosidase</fullName>
        <ecNumber evidence="3 11">3.2.1.21</ecNumber>
    </recommendedName>
</protein>
<keyword evidence="4 11" id="KW-0378">Hydrolase</keyword>
<dbReference type="EMBL" id="BSFP01000028">
    <property type="protein sequence ID" value="GLL03025.1"/>
    <property type="molecule type" value="Genomic_DNA"/>
</dbReference>
<dbReference type="Gene3D" id="3.20.20.80">
    <property type="entry name" value="Glycosidases"/>
    <property type="match status" value="1"/>
</dbReference>
<keyword evidence="5" id="KW-0136">Cellulose degradation</keyword>
<comment type="similarity">
    <text evidence="2 11">Belongs to the glycosyl hydrolase 1 family.</text>
</comment>
<name>A0A9W6NMH3_9ACTN</name>
<evidence type="ECO:0000256" key="8">
    <source>
        <dbReference type="ARBA" id="ARBA00023326"/>
    </source>
</evidence>
<dbReference type="Pfam" id="PF00232">
    <property type="entry name" value="Glyco_hydro_1"/>
    <property type="match status" value="1"/>
</dbReference>
<comment type="caution">
    <text evidence="12">The sequence shown here is derived from an EMBL/GenBank/DDBJ whole genome shotgun (WGS) entry which is preliminary data.</text>
</comment>
<comment type="catalytic activity">
    <reaction evidence="1 11">
        <text>Hydrolysis of terminal, non-reducing beta-D-glucosyl residues with release of beta-D-glucose.</text>
        <dbReference type="EC" id="3.2.1.21"/>
    </reaction>
</comment>
<dbReference type="InterPro" id="IPR033132">
    <property type="entry name" value="GH_1_N_CS"/>
</dbReference>
<proteinExistence type="inferred from homology"/>
<dbReference type="FunFam" id="3.20.20.80:FF:000004">
    <property type="entry name" value="Beta-glucosidase 6-phospho-beta-glucosidase"/>
    <property type="match status" value="1"/>
</dbReference>
<dbReference type="Proteomes" id="UP001143480">
    <property type="component" value="Unassembled WGS sequence"/>
</dbReference>
<dbReference type="PRINTS" id="PR00131">
    <property type="entry name" value="GLHYDRLASE1"/>
</dbReference>
<feature type="binding site" evidence="10">
    <location>
        <position position="409"/>
    </location>
    <ligand>
        <name>substrate</name>
    </ligand>
</feature>
<evidence type="ECO:0000256" key="6">
    <source>
        <dbReference type="ARBA" id="ARBA00023277"/>
    </source>
</evidence>
<evidence type="ECO:0000256" key="9">
    <source>
        <dbReference type="PIRSR" id="PIRSR617736-1"/>
    </source>
</evidence>
<feature type="binding site" evidence="10">
    <location>
        <position position="136"/>
    </location>
    <ligand>
        <name>substrate</name>
    </ligand>
</feature>
<dbReference type="EC" id="3.2.1.21" evidence="3 11"/>
<accession>A0A9W6NMH3</accession>
<gene>
    <name evidence="12" type="ORF">GCM10017581_047670</name>
</gene>
<sequence>MVCRGLGFGGSVAAMSDLPQFPPGFRFGVSTASYQIEGAVGEGGRGASIWDTFAHTAGKVRDGQNGDVACDHYHRWEGDLDLIAGLGAGAYRFSVAWSRVQPTGSGPANPEGLDFYERLVDGLLARNIDPLLTLFHWDLPQALQDLGGWANRDTAMRFGEYAELLGERLGDRVKLWITLNEPYIHFALGHVQGIHAPGLQMLSDQLSVVHHLLLGHGLAVSALHRTSSSPVTLANNYSPVWPKSDSEADQMAAAVYDMVQNHLFTAPILLGEYPPGYEFLTTADVDSIVLEGDLEVISQPIQAMGVNYYNPSLIAAPPEGDPLPFARLELEGYPKTAFDWPVVPDGLRELLVSLKERYGDRLPPVWITESGCSWPDLDDQFRIDYIAGDLAAVRAAIDAGVDVRGYCTWSLMDNFEWAEGYHQRFGLVHVDFDTQVRTPRRSYEWYRQVCTAAAPRPDLQQDPTG</sequence>
<evidence type="ECO:0000256" key="5">
    <source>
        <dbReference type="ARBA" id="ARBA00023001"/>
    </source>
</evidence>
<dbReference type="GO" id="GO:0005829">
    <property type="term" value="C:cytosol"/>
    <property type="evidence" value="ECO:0007669"/>
    <property type="project" value="TreeGrafter"/>
</dbReference>
<dbReference type="PANTHER" id="PTHR10353">
    <property type="entry name" value="GLYCOSYL HYDROLASE"/>
    <property type="match status" value="1"/>
</dbReference>
<keyword evidence="6" id="KW-0119">Carbohydrate metabolism</keyword>
<evidence type="ECO:0000256" key="2">
    <source>
        <dbReference type="ARBA" id="ARBA00010838"/>
    </source>
</evidence>
<evidence type="ECO:0000313" key="13">
    <source>
        <dbReference type="Proteomes" id="UP001143480"/>
    </source>
</evidence>
<evidence type="ECO:0000256" key="1">
    <source>
        <dbReference type="ARBA" id="ARBA00000448"/>
    </source>
</evidence>
<feature type="binding site" evidence="10">
    <location>
        <begin position="416"/>
        <end position="417"/>
    </location>
    <ligand>
        <name>substrate</name>
    </ligand>
</feature>
<dbReference type="AlphaFoldDB" id="A0A9W6NMH3"/>
<dbReference type="InterPro" id="IPR017736">
    <property type="entry name" value="Glyco_hydro_1_beta-glucosidase"/>
</dbReference>
<dbReference type="PANTHER" id="PTHR10353:SF36">
    <property type="entry name" value="LP05116P"/>
    <property type="match status" value="1"/>
</dbReference>
<feature type="active site" description="Proton donor" evidence="9">
    <location>
        <position position="181"/>
    </location>
</feature>
<feature type="binding site" evidence="10">
    <location>
        <position position="309"/>
    </location>
    <ligand>
        <name>substrate</name>
    </ligand>
</feature>
<feature type="binding site" evidence="10">
    <location>
        <position position="180"/>
    </location>
    <ligand>
        <name>substrate</name>
    </ligand>
</feature>